<feature type="chain" id="PRO_5046309651" evidence="1">
    <location>
        <begin position="22"/>
        <end position="65"/>
    </location>
</feature>
<keyword evidence="1" id="KW-0732">Signal</keyword>
<evidence type="ECO:0000313" key="2">
    <source>
        <dbReference type="EMBL" id="MCK1787815.1"/>
    </source>
</evidence>
<reference evidence="2 3" key="1">
    <citation type="submission" date="2022-02" db="EMBL/GenBank/DDBJ databases">
        <title>Comparative genomics of the first Antarctic Pseudomonas spp. capable of biotransforming 2,4,6-Trinitrotoluene.</title>
        <authorList>
            <person name="Cabrera M.A."/>
            <person name="Marquez S.L."/>
            <person name="Perez-Donoso J.M."/>
        </authorList>
    </citation>
    <scope>NUCLEOTIDE SEQUENCE [LARGE SCALE GENOMIC DNA]</scope>
    <source>
        <strain evidence="2 3">TNT11</strain>
    </source>
</reference>
<sequence length="65" mass="6823">MNTRALCLVLAAMSMAGCANFSGLDTQGQRLDANTFNQQGGKLISQGKLTLTADIIDNSLDGYIA</sequence>
<dbReference type="Proteomes" id="UP001317085">
    <property type="component" value="Unassembled WGS sequence"/>
</dbReference>
<organism evidence="2 3">
    <name type="scientific">Pseudomonas emilianonis</name>
    <dbReference type="NCBI Taxonomy" id="2915812"/>
    <lineage>
        <taxon>Bacteria</taxon>
        <taxon>Pseudomonadati</taxon>
        <taxon>Pseudomonadota</taxon>
        <taxon>Gammaproteobacteria</taxon>
        <taxon>Pseudomonadales</taxon>
        <taxon>Pseudomonadaceae</taxon>
        <taxon>Pseudomonas</taxon>
    </lineage>
</organism>
<accession>A0ABT0EPZ5</accession>
<comment type="caution">
    <text evidence="2">The sequence shown here is derived from an EMBL/GenBank/DDBJ whole genome shotgun (WGS) entry which is preliminary data.</text>
</comment>
<dbReference type="PROSITE" id="PS51257">
    <property type="entry name" value="PROKAR_LIPOPROTEIN"/>
    <property type="match status" value="1"/>
</dbReference>
<gene>
    <name evidence="2" type="ORF">L9Z73_26850</name>
</gene>
<keyword evidence="3" id="KW-1185">Reference proteome</keyword>
<evidence type="ECO:0000256" key="1">
    <source>
        <dbReference type="SAM" id="SignalP"/>
    </source>
</evidence>
<name>A0ABT0EPZ5_9PSED</name>
<feature type="non-terminal residue" evidence="2">
    <location>
        <position position="65"/>
    </location>
</feature>
<proteinExistence type="predicted"/>
<evidence type="ECO:0000313" key="3">
    <source>
        <dbReference type="Proteomes" id="UP001317085"/>
    </source>
</evidence>
<protein>
    <submittedName>
        <fullName evidence="2">Multidrug RND transporter</fullName>
    </submittedName>
</protein>
<dbReference type="EMBL" id="JAKNRV010000431">
    <property type="protein sequence ID" value="MCK1787815.1"/>
    <property type="molecule type" value="Genomic_DNA"/>
</dbReference>
<feature type="signal peptide" evidence="1">
    <location>
        <begin position="1"/>
        <end position="21"/>
    </location>
</feature>